<reference evidence="3" key="3">
    <citation type="submission" date="2024-01" db="EMBL/GenBank/DDBJ databases">
        <authorList>
            <person name="Coelho M.A."/>
            <person name="David-Palma M."/>
            <person name="Shea T."/>
            <person name="Sun S."/>
            <person name="Cuomo C.A."/>
            <person name="Heitman J."/>
        </authorList>
    </citation>
    <scope>NUCLEOTIDE SEQUENCE</scope>
    <source>
        <strain evidence="3">CBS 7841</strain>
    </source>
</reference>
<dbReference type="KEGG" id="cdep:91084936"/>
<sequence length="494" mass="57034">MENFRQSMGMGNGYGAYPHETFTETRARRKSVGAVLLQEPDNELGIGKEKGQSNDSFSLPFHSGRQKLRQMQRPFGRRSKIIVCLGLFLALYYGFVVWRRTYEIQVELSIFSKKWIASEIDSNQPLRGCFKSQEIDSRYNMTKHLAPRRYMLSPGISLKRGMACYDFASTIQPASEQPMEHIYYHTYWRSDLIPFGERQTATFLAFLATQPLSHSTLILWTKGVDTLKNNPYVKPFLQKWGKYIQVRHVDLSLLAQGTALSGIVRGLNTGNDIYDEKAWVDGDMVRLLVLWNYGGIWMDMDQLLTRDLHPLIEEEWVTQWDCYDKSYTALNGALMHFRSHSPYLCEAFHLMSTSPFPKPNSLTWGSHLYGKLHRHLIANNIRPFAVLPWCFSDPRNCRTDNRFPDPFSSDPKTFAGLPFADAKEGTRKGQDILEEKVSHIWSIHLHNQWNREFPQGGWIDRLLDGYRAQVGRVERYAELSGLISDGRIVLGEQE</sequence>
<evidence type="ECO:0000313" key="4">
    <source>
        <dbReference type="Proteomes" id="UP000094043"/>
    </source>
</evidence>
<dbReference type="SUPFAM" id="SSF53448">
    <property type="entry name" value="Nucleotide-diphospho-sugar transferases"/>
    <property type="match status" value="1"/>
</dbReference>
<dbReference type="InterPro" id="IPR051981">
    <property type="entry name" value="Glycosyltransf_32"/>
</dbReference>
<keyword evidence="2" id="KW-0472">Membrane</keyword>
<dbReference type="Pfam" id="PF04488">
    <property type="entry name" value="Gly_transf_sug"/>
    <property type="match status" value="1"/>
</dbReference>
<reference evidence="3" key="1">
    <citation type="submission" date="2016-06" db="EMBL/GenBank/DDBJ databases">
        <authorList>
            <person name="Cuomo C."/>
            <person name="Litvintseva A."/>
            <person name="Heitman J."/>
            <person name="Chen Y."/>
            <person name="Sun S."/>
            <person name="Springer D."/>
            <person name="Dromer F."/>
            <person name="Young S."/>
            <person name="Zeng Q."/>
            <person name="Chapman S."/>
            <person name="Gujja S."/>
            <person name="Saif S."/>
            <person name="Birren B."/>
        </authorList>
    </citation>
    <scope>NUCLEOTIDE SEQUENCE</scope>
    <source>
        <strain evidence="3">CBS 7841</strain>
    </source>
</reference>
<dbReference type="GO" id="GO:0016020">
    <property type="term" value="C:membrane"/>
    <property type="evidence" value="ECO:0007669"/>
    <property type="project" value="GOC"/>
</dbReference>
<keyword evidence="2" id="KW-0812">Transmembrane</keyword>
<comment type="similarity">
    <text evidence="1">Belongs to the glycosyltransferase 32 family.</text>
</comment>
<reference evidence="3" key="2">
    <citation type="journal article" date="2022" name="Elife">
        <title>Obligate sexual reproduction of a homothallic fungus closely related to the Cryptococcus pathogenic species complex.</title>
        <authorList>
            <person name="Passer A.R."/>
            <person name="Clancey S.A."/>
            <person name="Shea T."/>
            <person name="David-Palma M."/>
            <person name="Averette A.F."/>
            <person name="Boekhout T."/>
            <person name="Porcel B.M."/>
            <person name="Nowrousian M."/>
            <person name="Cuomo C.A."/>
            <person name="Sun S."/>
            <person name="Heitman J."/>
            <person name="Coelho M.A."/>
        </authorList>
    </citation>
    <scope>NUCLEOTIDE SEQUENCE</scope>
    <source>
        <strain evidence="3">CBS 7841</strain>
    </source>
</reference>
<dbReference type="AlphaFoldDB" id="A0AAJ8JNM4"/>
<feature type="transmembrane region" description="Helical" evidence="2">
    <location>
        <begin position="81"/>
        <end position="98"/>
    </location>
</feature>
<evidence type="ECO:0000313" key="3">
    <source>
        <dbReference type="EMBL" id="WVN85574.1"/>
    </source>
</evidence>
<evidence type="ECO:0008006" key="5">
    <source>
        <dbReference type="Google" id="ProtNLM"/>
    </source>
</evidence>
<dbReference type="GO" id="GO:0016758">
    <property type="term" value="F:hexosyltransferase activity"/>
    <property type="evidence" value="ECO:0007669"/>
    <property type="project" value="TreeGrafter"/>
</dbReference>
<evidence type="ECO:0000256" key="1">
    <source>
        <dbReference type="ARBA" id="ARBA00009003"/>
    </source>
</evidence>
<dbReference type="InterPro" id="IPR029044">
    <property type="entry name" value="Nucleotide-diphossugar_trans"/>
</dbReference>
<evidence type="ECO:0000256" key="2">
    <source>
        <dbReference type="SAM" id="Phobius"/>
    </source>
</evidence>
<name>A0AAJ8JNM4_9TREE</name>
<dbReference type="InterPro" id="IPR007577">
    <property type="entry name" value="GlycoTrfase_DXD_sugar-bd_CS"/>
</dbReference>
<gene>
    <name evidence="3" type="ORF">L203_100722</name>
</gene>
<dbReference type="Proteomes" id="UP000094043">
    <property type="component" value="Chromosome 1"/>
</dbReference>
<protein>
    <recommendedName>
        <fullName evidence="5">Glycosyltransferase family 32 protein</fullName>
    </recommendedName>
</protein>
<dbReference type="GO" id="GO:0006688">
    <property type="term" value="P:glycosphingolipid biosynthetic process"/>
    <property type="evidence" value="ECO:0007669"/>
    <property type="project" value="TreeGrafter"/>
</dbReference>
<dbReference type="EMBL" id="CP143784">
    <property type="protein sequence ID" value="WVN85574.1"/>
    <property type="molecule type" value="Genomic_DNA"/>
</dbReference>
<proteinExistence type="inferred from homology"/>
<dbReference type="GeneID" id="91084936"/>
<dbReference type="RefSeq" id="XP_066066274.1">
    <property type="nucleotide sequence ID" value="XM_066210177.1"/>
</dbReference>
<organism evidence="3 4">
    <name type="scientific">Cryptococcus depauperatus CBS 7841</name>
    <dbReference type="NCBI Taxonomy" id="1295531"/>
    <lineage>
        <taxon>Eukaryota</taxon>
        <taxon>Fungi</taxon>
        <taxon>Dikarya</taxon>
        <taxon>Basidiomycota</taxon>
        <taxon>Agaricomycotina</taxon>
        <taxon>Tremellomycetes</taxon>
        <taxon>Tremellales</taxon>
        <taxon>Cryptococcaceae</taxon>
        <taxon>Cryptococcus</taxon>
    </lineage>
</organism>
<keyword evidence="4" id="KW-1185">Reference proteome</keyword>
<keyword evidence="2" id="KW-1133">Transmembrane helix</keyword>
<dbReference type="Gene3D" id="3.90.550.20">
    <property type="match status" value="1"/>
</dbReference>
<accession>A0AAJ8JNM4</accession>
<dbReference type="PANTHER" id="PTHR12042:SF21">
    <property type="entry name" value="ALPHA1,4-GALACTOSYLTRANSFERASE 1-RELATED"/>
    <property type="match status" value="1"/>
</dbReference>
<dbReference type="PANTHER" id="PTHR12042">
    <property type="entry name" value="LACTOSYLCERAMIDE 4-ALPHA-GALACTOSYLTRANSFERASE ALPHA- 1,4-GALACTOSYLTRANSFERASE"/>
    <property type="match status" value="1"/>
</dbReference>